<feature type="region of interest" description="Disordered" evidence="1">
    <location>
        <begin position="1"/>
        <end position="20"/>
    </location>
</feature>
<proteinExistence type="predicted"/>
<evidence type="ECO:0000256" key="1">
    <source>
        <dbReference type="SAM" id="MobiDB-lite"/>
    </source>
</evidence>
<sequence>MKIFSKSPRGRRELTKELLL</sequence>
<reference evidence="2" key="1">
    <citation type="submission" date="2018-02" db="EMBL/GenBank/DDBJ databases">
        <title>Rhizophora mucronata_Transcriptome.</title>
        <authorList>
            <person name="Meera S.P."/>
            <person name="Sreeshan A."/>
            <person name="Augustine A."/>
        </authorList>
    </citation>
    <scope>NUCLEOTIDE SEQUENCE</scope>
    <source>
        <tissue evidence="2">Leaf</tissue>
    </source>
</reference>
<protein>
    <submittedName>
        <fullName evidence="2">Uncharacterized protein</fullName>
    </submittedName>
</protein>
<accession>A0A2P2J4F0</accession>
<evidence type="ECO:0000313" key="2">
    <source>
        <dbReference type="EMBL" id="MBW88349.1"/>
    </source>
</evidence>
<organism evidence="2">
    <name type="scientific">Rhizophora mucronata</name>
    <name type="common">Asiatic mangrove</name>
    <dbReference type="NCBI Taxonomy" id="61149"/>
    <lineage>
        <taxon>Eukaryota</taxon>
        <taxon>Viridiplantae</taxon>
        <taxon>Streptophyta</taxon>
        <taxon>Embryophyta</taxon>
        <taxon>Tracheophyta</taxon>
        <taxon>Spermatophyta</taxon>
        <taxon>Magnoliopsida</taxon>
        <taxon>eudicotyledons</taxon>
        <taxon>Gunneridae</taxon>
        <taxon>Pentapetalae</taxon>
        <taxon>rosids</taxon>
        <taxon>fabids</taxon>
        <taxon>Malpighiales</taxon>
        <taxon>Rhizophoraceae</taxon>
        <taxon>Rhizophora</taxon>
    </lineage>
</organism>
<name>A0A2P2J4F0_RHIMU</name>
<dbReference type="EMBL" id="GGEC01007866">
    <property type="protein sequence ID" value="MBW88349.1"/>
    <property type="molecule type" value="Transcribed_RNA"/>
</dbReference>
<feature type="compositionally biased region" description="Basic and acidic residues" evidence="1">
    <location>
        <begin position="10"/>
        <end position="20"/>
    </location>
</feature>
<dbReference type="AlphaFoldDB" id="A0A2P2J4F0"/>